<keyword evidence="2" id="KW-1185">Reference proteome</keyword>
<proteinExistence type="predicted"/>
<dbReference type="Proteomes" id="UP001055057">
    <property type="component" value="Unassembled WGS sequence"/>
</dbReference>
<accession>A0ABQ4U4M8</accession>
<name>A0ABQ4U4M8_9HYPH</name>
<sequence>MRRFPLGPRAVRLASALYRRATIGRVPKLFDETFYLRMNRDVARSGIDPFLHYVLRGADQGRNPAADFDTRFYREQSGPTGLDPLRHYLRLGAEAGHDPNPGFNSIWYASHHADVARNGANPLLHYRTHGKQEGRPTSRSAFGSPLPHMLRGVAAHHILDLPGETVEPFEVHLHRDLPVRACTDPVRRLCVFMRLTDAEIAGLTDAFETFSNGSLERLSLEIDPSHPPHPQRPTLLATLEHGYRGKDQETGTVLVRYAEAQLWDLRPSRPRIAAIHAGGSLAFRRGL</sequence>
<evidence type="ECO:0000313" key="2">
    <source>
        <dbReference type="Proteomes" id="UP001055057"/>
    </source>
</evidence>
<dbReference type="RefSeq" id="WP_238183629.1">
    <property type="nucleotide sequence ID" value="NZ_BPRB01000184.1"/>
</dbReference>
<dbReference type="EMBL" id="BPRB01000184">
    <property type="protein sequence ID" value="GJE61050.1"/>
    <property type="molecule type" value="Genomic_DNA"/>
</dbReference>
<reference evidence="1" key="2">
    <citation type="submission" date="2021-08" db="EMBL/GenBank/DDBJ databases">
        <authorList>
            <person name="Tani A."/>
            <person name="Ola A."/>
            <person name="Ogura Y."/>
            <person name="Katsura K."/>
            <person name="Hayashi T."/>
        </authorList>
    </citation>
    <scope>NUCLEOTIDE SEQUENCE</scope>
    <source>
        <strain evidence="1">DSM 23632</strain>
    </source>
</reference>
<gene>
    <name evidence="1" type="ORF">MPOCJGCO_3171</name>
</gene>
<organism evidence="1 2">
    <name type="scientific">Methylobacterium trifolii</name>
    <dbReference type="NCBI Taxonomy" id="1003092"/>
    <lineage>
        <taxon>Bacteria</taxon>
        <taxon>Pseudomonadati</taxon>
        <taxon>Pseudomonadota</taxon>
        <taxon>Alphaproteobacteria</taxon>
        <taxon>Hyphomicrobiales</taxon>
        <taxon>Methylobacteriaceae</taxon>
        <taxon>Methylobacterium</taxon>
    </lineage>
</organism>
<reference evidence="1" key="1">
    <citation type="journal article" date="2021" name="Front. Microbiol.">
        <title>Comprehensive Comparative Genomics and Phenotyping of Methylobacterium Species.</title>
        <authorList>
            <person name="Alessa O."/>
            <person name="Ogura Y."/>
            <person name="Fujitani Y."/>
            <person name="Takami H."/>
            <person name="Hayashi T."/>
            <person name="Sahin N."/>
            <person name="Tani A."/>
        </authorList>
    </citation>
    <scope>NUCLEOTIDE SEQUENCE</scope>
    <source>
        <strain evidence="1">DSM 23632</strain>
    </source>
</reference>
<comment type="caution">
    <text evidence="1">The sequence shown here is derived from an EMBL/GenBank/DDBJ whole genome shotgun (WGS) entry which is preliminary data.</text>
</comment>
<evidence type="ECO:0000313" key="1">
    <source>
        <dbReference type="EMBL" id="GJE61050.1"/>
    </source>
</evidence>
<protein>
    <submittedName>
        <fullName evidence="1">Uncharacterized protein</fullName>
    </submittedName>
</protein>